<dbReference type="AlphaFoldDB" id="A0A3M7TPK9"/>
<dbReference type="EMBL" id="RHIB01000002">
    <property type="protein sequence ID" value="RNA67564.1"/>
    <property type="molecule type" value="Genomic_DNA"/>
</dbReference>
<keyword evidence="1 5" id="KW-0963">Cytoplasm</keyword>
<proteinExistence type="inferred from homology"/>
<keyword evidence="3 5" id="KW-0810">Translation regulation</keyword>
<dbReference type="FunFam" id="2.60.40.4380:FF:000002">
    <property type="entry name" value="Translational regulator CsrA"/>
    <property type="match status" value="1"/>
</dbReference>
<accession>A0A3M7TPK9</accession>
<dbReference type="RefSeq" id="WP_122899087.1">
    <property type="nucleotide sequence ID" value="NZ_RHIB01000002.1"/>
</dbReference>
<comment type="function">
    <text evidence="5">A translational regulator that binds mRNA to regulate translation initiation and/or mRNA stability. Usually binds in the 5'-UTR at or near the Shine-Dalgarno sequence preventing ribosome-binding, thus repressing translation. Its main target seems to be the major flagellin gene, while its function is anatagonized by FliW.</text>
</comment>
<name>A0A3M7TPK9_9BACI</name>
<dbReference type="SUPFAM" id="SSF117130">
    <property type="entry name" value="CsrA-like"/>
    <property type="match status" value="1"/>
</dbReference>
<evidence type="ECO:0000256" key="5">
    <source>
        <dbReference type="HAMAP-Rule" id="MF_00167"/>
    </source>
</evidence>
<keyword evidence="5" id="KW-1005">Bacterial flagellum biogenesis</keyword>
<comment type="similarity">
    <text evidence="5">Belongs to the CsrA/RsmA family.</text>
</comment>
<dbReference type="NCBIfam" id="NF002469">
    <property type="entry name" value="PRK01712.1"/>
    <property type="match status" value="1"/>
</dbReference>
<dbReference type="OrthoDB" id="9809061at2"/>
<evidence type="ECO:0000313" key="7">
    <source>
        <dbReference type="Proteomes" id="UP000278746"/>
    </source>
</evidence>
<dbReference type="GO" id="GO:0005829">
    <property type="term" value="C:cytosol"/>
    <property type="evidence" value="ECO:0007669"/>
    <property type="project" value="TreeGrafter"/>
</dbReference>
<dbReference type="Pfam" id="PF02599">
    <property type="entry name" value="CsrA"/>
    <property type="match status" value="1"/>
</dbReference>
<dbReference type="GO" id="GO:0045947">
    <property type="term" value="P:negative regulation of translational initiation"/>
    <property type="evidence" value="ECO:0007669"/>
    <property type="project" value="UniProtKB-UniRule"/>
</dbReference>
<dbReference type="InterPro" id="IPR036107">
    <property type="entry name" value="CsrA_sf"/>
</dbReference>
<dbReference type="PANTHER" id="PTHR34984">
    <property type="entry name" value="CARBON STORAGE REGULATOR"/>
    <property type="match status" value="1"/>
</dbReference>
<evidence type="ECO:0000256" key="1">
    <source>
        <dbReference type="ARBA" id="ARBA00022490"/>
    </source>
</evidence>
<dbReference type="Gene3D" id="2.60.40.4380">
    <property type="entry name" value="Translational regulator CsrA"/>
    <property type="match status" value="1"/>
</dbReference>
<comment type="subcellular location">
    <subcellularLocation>
        <location evidence="5">Cytoplasm</location>
    </subcellularLocation>
</comment>
<protein>
    <recommendedName>
        <fullName evidence="5">Translational regulator CsrA</fullName>
    </recommendedName>
</protein>
<reference evidence="6 7" key="1">
    <citation type="submission" date="2018-10" db="EMBL/GenBank/DDBJ databases">
        <title>Bacillus Keqinensis sp. nov., a moderately halophilic bacterium isolated from a saline-alkaline lake.</title>
        <authorList>
            <person name="Wang H."/>
        </authorList>
    </citation>
    <scope>NUCLEOTIDE SEQUENCE [LARGE SCALE GENOMIC DNA]</scope>
    <source>
        <strain evidence="6 7">KQ-3</strain>
    </source>
</reference>
<evidence type="ECO:0000256" key="3">
    <source>
        <dbReference type="ARBA" id="ARBA00022845"/>
    </source>
</evidence>
<dbReference type="PANTHER" id="PTHR34984:SF1">
    <property type="entry name" value="CARBON STORAGE REGULATOR"/>
    <property type="match status" value="1"/>
</dbReference>
<dbReference type="GO" id="GO:1902208">
    <property type="term" value="P:regulation of bacterial-type flagellum assembly"/>
    <property type="evidence" value="ECO:0007669"/>
    <property type="project" value="UniProtKB-UniRule"/>
</dbReference>
<dbReference type="GO" id="GO:0048027">
    <property type="term" value="F:mRNA 5'-UTR binding"/>
    <property type="evidence" value="ECO:0007669"/>
    <property type="project" value="UniProtKB-UniRule"/>
</dbReference>
<dbReference type="NCBIfam" id="TIGR00202">
    <property type="entry name" value="csrA"/>
    <property type="match status" value="1"/>
</dbReference>
<dbReference type="HAMAP" id="MF_00167">
    <property type="entry name" value="CsrA"/>
    <property type="match status" value="1"/>
</dbReference>
<keyword evidence="2 5" id="KW-0678">Repressor</keyword>
<gene>
    <name evidence="5 6" type="primary">csrA</name>
    <name evidence="6" type="ORF">EBO34_12615</name>
</gene>
<evidence type="ECO:0000313" key="6">
    <source>
        <dbReference type="EMBL" id="RNA67564.1"/>
    </source>
</evidence>
<comment type="subunit">
    <text evidence="5">Homodimer; the beta-strands of each monomer intercalate to form a hydrophobic core, while the alpha-helices form wings that extend away from the core.</text>
</comment>
<keyword evidence="4 5" id="KW-0694">RNA-binding</keyword>
<dbReference type="GO" id="GO:0044781">
    <property type="term" value="P:bacterial-type flagellum organization"/>
    <property type="evidence" value="ECO:0007669"/>
    <property type="project" value="UniProtKB-KW"/>
</dbReference>
<dbReference type="GO" id="GO:0006402">
    <property type="term" value="P:mRNA catabolic process"/>
    <property type="evidence" value="ECO:0007669"/>
    <property type="project" value="InterPro"/>
</dbReference>
<dbReference type="GO" id="GO:0006109">
    <property type="term" value="P:regulation of carbohydrate metabolic process"/>
    <property type="evidence" value="ECO:0007669"/>
    <property type="project" value="InterPro"/>
</dbReference>
<sequence length="76" mass="8500">MLVLSRKLNESIKVSDDIEVKIIAVDGDQVKLGIEAPRHIDIHRKEIYDAIQNENQAAALTTVEMLKKLSDSVNKS</sequence>
<dbReference type="InterPro" id="IPR003751">
    <property type="entry name" value="CsrA"/>
</dbReference>
<dbReference type="Proteomes" id="UP000278746">
    <property type="component" value="Unassembled WGS sequence"/>
</dbReference>
<organism evidence="6 7">
    <name type="scientific">Alteribacter keqinensis</name>
    <dbReference type="NCBI Taxonomy" id="2483800"/>
    <lineage>
        <taxon>Bacteria</taxon>
        <taxon>Bacillati</taxon>
        <taxon>Bacillota</taxon>
        <taxon>Bacilli</taxon>
        <taxon>Bacillales</taxon>
        <taxon>Bacillaceae</taxon>
        <taxon>Alteribacter</taxon>
    </lineage>
</organism>
<evidence type="ECO:0000256" key="4">
    <source>
        <dbReference type="ARBA" id="ARBA00022884"/>
    </source>
</evidence>
<comment type="caution">
    <text evidence="6">The sequence shown here is derived from an EMBL/GenBank/DDBJ whole genome shotgun (WGS) entry which is preliminary data.</text>
</comment>
<keyword evidence="7" id="KW-1185">Reference proteome</keyword>
<evidence type="ECO:0000256" key="2">
    <source>
        <dbReference type="ARBA" id="ARBA00022491"/>
    </source>
</evidence>